<dbReference type="SUPFAM" id="SSF103473">
    <property type="entry name" value="MFS general substrate transporter"/>
    <property type="match status" value="1"/>
</dbReference>
<evidence type="ECO:0000256" key="4">
    <source>
        <dbReference type="ARBA" id="ARBA00023136"/>
    </source>
</evidence>
<dbReference type="EMBL" id="SHMC01000004">
    <property type="protein sequence ID" value="TAA24531.1"/>
    <property type="molecule type" value="Genomic_DNA"/>
</dbReference>
<evidence type="ECO:0000313" key="7">
    <source>
        <dbReference type="EMBL" id="TAA24531.1"/>
    </source>
</evidence>
<evidence type="ECO:0000256" key="2">
    <source>
        <dbReference type="ARBA" id="ARBA00022692"/>
    </source>
</evidence>
<dbReference type="InterPro" id="IPR036259">
    <property type="entry name" value="MFS_trans_sf"/>
</dbReference>
<feature type="domain" description="Major facilitator superfamily (MFS) profile" evidence="6">
    <location>
        <begin position="204"/>
        <end position="379"/>
    </location>
</feature>
<comment type="caution">
    <text evidence="7">The sequence shown here is derived from an EMBL/GenBank/DDBJ whole genome shotgun (WGS) entry which is preliminary data.</text>
</comment>
<feature type="transmembrane region" description="Helical" evidence="5">
    <location>
        <begin position="271"/>
        <end position="290"/>
    </location>
</feature>
<dbReference type="AlphaFoldDB" id="A0A4Q8L996"/>
<comment type="subcellular location">
    <subcellularLocation>
        <location evidence="1">Membrane</location>
        <topology evidence="1">Multi-pass membrane protein</topology>
    </subcellularLocation>
</comment>
<feature type="transmembrane region" description="Helical" evidence="5">
    <location>
        <begin position="78"/>
        <end position="94"/>
    </location>
</feature>
<dbReference type="PANTHER" id="PTHR23514:SF13">
    <property type="entry name" value="INNER MEMBRANE PROTEIN YBJJ"/>
    <property type="match status" value="1"/>
</dbReference>
<keyword evidence="4 5" id="KW-0472">Membrane</keyword>
<dbReference type="PANTHER" id="PTHR23514">
    <property type="entry name" value="BYPASS OF STOP CODON PROTEIN 6"/>
    <property type="match status" value="1"/>
</dbReference>
<name>A0A4Q8L996_9GAMM</name>
<feature type="transmembrane region" description="Helical" evidence="5">
    <location>
        <begin position="239"/>
        <end position="259"/>
    </location>
</feature>
<feature type="transmembrane region" description="Helical" evidence="5">
    <location>
        <begin position="204"/>
        <end position="227"/>
    </location>
</feature>
<dbReference type="RefSeq" id="WP_130551805.1">
    <property type="nucleotide sequence ID" value="NZ_SHMC01000004.1"/>
</dbReference>
<evidence type="ECO:0000256" key="5">
    <source>
        <dbReference type="SAM" id="Phobius"/>
    </source>
</evidence>
<dbReference type="Proteomes" id="UP000292627">
    <property type="component" value="Unassembled WGS sequence"/>
</dbReference>
<keyword evidence="3 5" id="KW-1133">Transmembrane helix</keyword>
<dbReference type="InterPro" id="IPR011701">
    <property type="entry name" value="MFS"/>
</dbReference>
<feature type="transmembrane region" description="Helical" evidence="5">
    <location>
        <begin position="139"/>
        <end position="159"/>
    </location>
</feature>
<proteinExistence type="predicted"/>
<evidence type="ECO:0000259" key="6">
    <source>
        <dbReference type="PROSITE" id="PS50850"/>
    </source>
</evidence>
<evidence type="ECO:0000313" key="8">
    <source>
        <dbReference type="Proteomes" id="UP000292627"/>
    </source>
</evidence>
<sequence>MSTVLASSARAQQHATRAAFFIPGFAMAVWAVLVPFAKARTGVDDGVLGLILLCLGAGSLIAMPLSGALAARLGCRSVMIATTALICASLPLLAITSNPWLLGGALFVFGAGVGAMDCTMNMQAVVVEREAGRAMMSGFHAFFSIGGFVGAAAMTVLLSAQIGPATAAVAGVVAAAAIAALSLKHWRTEALQQAGPLLAWPRGIVLFLGILAFVIFMAEGAMLDWSAVFLADVRQVEPAMAGLGYVAFALTMTVARLFGDSVVERLGRIRAIAVGAVLASLGFIVLTWVTPWQASLVGHVLLGLGCANIAPALFSLAGNQERMPESIAITAVTTLGYAGVLAGPALIGFAAHSVGLAGAFMGVAALLIGVALSARWLKV</sequence>
<dbReference type="GO" id="GO:0022857">
    <property type="term" value="F:transmembrane transporter activity"/>
    <property type="evidence" value="ECO:0007669"/>
    <property type="project" value="InterPro"/>
</dbReference>
<feature type="transmembrane region" description="Helical" evidence="5">
    <location>
        <begin position="18"/>
        <end position="37"/>
    </location>
</feature>
<dbReference type="InterPro" id="IPR020846">
    <property type="entry name" value="MFS_dom"/>
</dbReference>
<evidence type="ECO:0000256" key="3">
    <source>
        <dbReference type="ARBA" id="ARBA00022989"/>
    </source>
</evidence>
<feature type="transmembrane region" description="Helical" evidence="5">
    <location>
        <begin position="328"/>
        <end position="350"/>
    </location>
</feature>
<gene>
    <name evidence="7" type="ORF">EA660_12470</name>
</gene>
<dbReference type="Pfam" id="PF07690">
    <property type="entry name" value="MFS_1"/>
    <property type="match status" value="1"/>
</dbReference>
<reference evidence="7 8" key="1">
    <citation type="submission" date="2019-02" db="EMBL/GenBank/DDBJ databases">
        <title>WGS of Pseudoxanthomonas species novum from clinical isolates.</title>
        <authorList>
            <person name="Bernier A.-M."/>
            <person name="Bernard K."/>
            <person name="Vachon A."/>
        </authorList>
    </citation>
    <scope>NUCLEOTIDE SEQUENCE [LARGE SCALE GENOMIC DNA]</scope>
    <source>
        <strain evidence="7 8">NML171200</strain>
    </source>
</reference>
<protein>
    <submittedName>
        <fullName evidence="7">MFS transporter</fullName>
    </submittedName>
</protein>
<feature type="transmembrane region" description="Helical" evidence="5">
    <location>
        <begin position="356"/>
        <end position="377"/>
    </location>
</feature>
<feature type="transmembrane region" description="Helical" evidence="5">
    <location>
        <begin position="100"/>
        <end position="118"/>
    </location>
</feature>
<feature type="transmembrane region" description="Helical" evidence="5">
    <location>
        <begin position="49"/>
        <end position="71"/>
    </location>
</feature>
<dbReference type="GO" id="GO:0016020">
    <property type="term" value="C:membrane"/>
    <property type="evidence" value="ECO:0007669"/>
    <property type="project" value="UniProtKB-SubCell"/>
</dbReference>
<evidence type="ECO:0000256" key="1">
    <source>
        <dbReference type="ARBA" id="ARBA00004141"/>
    </source>
</evidence>
<dbReference type="OrthoDB" id="9810941at2"/>
<feature type="transmembrane region" description="Helical" evidence="5">
    <location>
        <begin position="165"/>
        <end position="183"/>
    </location>
</feature>
<dbReference type="CDD" id="cd17393">
    <property type="entry name" value="MFS_MosC_like"/>
    <property type="match status" value="1"/>
</dbReference>
<organism evidence="7 8">
    <name type="scientific">Pseudoxanthomonas winnipegensis</name>
    <dbReference type="NCBI Taxonomy" id="2480810"/>
    <lineage>
        <taxon>Bacteria</taxon>
        <taxon>Pseudomonadati</taxon>
        <taxon>Pseudomonadota</taxon>
        <taxon>Gammaproteobacteria</taxon>
        <taxon>Lysobacterales</taxon>
        <taxon>Lysobacteraceae</taxon>
        <taxon>Pseudoxanthomonas</taxon>
    </lineage>
</organism>
<dbReference type="PROSITE" id="PS50850">
    <property type="entry name" value="MFS"/>
    <property type="match status" value="1"/>
</dbReference>
<keyword evidence="2 5" id="KW-0812">Transmembrane</keyword>
<dbReference type="Gene3D" id="1.20.1250.20">
    <property type="entry name" value="MFS general substrate transporter like domains"/>
    <property type="match status" value="2"/>
</dbReference>
<dbReference type="InterPro" id="IPR051788">
    <property type="entry name" value="MFS_Transporter"/>
</dbReference>
<accession>A0A4Q8L996</accession>
<feature type="transmembrane region" description="Helical" evidence="5">
    <location>
        <begin position="296"/>
        <end position="316"/>
    </location>
</feature>